<evidence type="ECO:0000313" key="6">
    <source>
        <dbReference type="EMBL" id="RDI42593.1"/>
    </source>
</evidence>
<dbReference type="InterPro" id="IPR027417">
    <property type="entry name" value="P-loop_NTPase"/>
</dbReference>
<sequence>MNNHIVISTEHADIGYKGRQPVIENINISIRAGEFIGIFGPNGSGKSTFLRALLGLLKPLSGKINVLGAAPYQGHKQIGYMPQMRTHASVANLTGRAILSASFNGTRYGLPFLPKGKRLEIQKILELVNANSYADRPLHTLSGGEKQRIFLAQALLDKPDILLLDEPLANLDPRYQDTFIRLLQDIQQHLHVTILFSAHDPNPLLDVMNRVLYFAQRKAIIGAVDEIITSSMLSSLYGIPIEVIHIKNRLFVLGEGRHIHEQELHHHD</sequence>
<dbReference type="GO" id="GO:0005524">
    <property type="term" value="F:ATP binding"/>
    <property type="evidence" value="ECO:0007669"/>
    <property type="project" value="UniProtKB-KW"/>
</dbReference>
<name>A0A370GL29_9COXI</name>
<evidence type="ECO:0000313" key="7">
    <source>
        <dbReference type="Proteomes" id="UP000254720"/>
    </source>
</evidence>
<dbReference type="PANTHER" id="PTHR42734:SF17">
    <property type="entry name" value="METAL TRANSPORT SYSTEM ATP-BINDING PROTEIN TM_0124-RELATED"/>
    <property type="match status" value="1"/>
</dbReference>
<dbReference type="InterPro" id="IPR003593">
    <property type="entry name" value="AAA+_ATPase"/>
</dbReference>
<dbReference type="EMBL" id="QQAX01000014">
    <property type="protein sequence ID" value="RDI42593.1"/>
    <property type="molecule type" value="Genomic_DNA"/>
</dbReference>
<evidence type="ECO:0000259" key="5">
    <source>
        <dbReference type="PROSITE" id="PS50893"/>
    </source>
</evidence>
<feature type="domain" description="ABC transporter" evidence="5">
    <location>
        <begin position="7"/>
        <end position="241"/>
    </location>
</feature>
<protein>
    <submittedName>
        <fullName evidence="6">Zinc/manganese transport system ATP-binding protein</fullName>
    </submittedName>
</protein>
<dbReference type="InterPro" id="IPR003439">
    <property type="entry name" value="ABC_transporter-like_ATP-bd"/>
</dbReference>
<dbReference type="GO" id="GO:0016887">
    <property type="term" value="F:ATP hydrolysis activity"/>
    <property type="evidence" value="ECO:0007669"/>
    <property type="project" value="InterPro"/>
</dbReference>
<dbReference type="SUPFAM" id="SSF52540">
    <property type="entry name" value="P-loop containing nucleoside triphosphate hydrolases"/>
    <property type="match status" value="1"/>
</dbReference>
<evidence type="ECO:0000256" key="2">
    <source>
        <dbReference type="ARBA" id="ARBA00022448"/>
    </source>
</evidence>
<keyword evidence="7" id="KW-1185">Reference proteome</keyword>
<dbReference type="SMART" id="SM00382">
    <property type="entry name" value="AAA"/>
    <property type="match status" value="1"/>
</dbReference>
<comment type="similarity">
    <text evidence="1">Belongs to the ABC transporter superfamily.</text>
</comment>
<reference evidence="6 7" key="1">
    <citation type="submission" date="2018-07" db="EMBL/GenBank/DDBJ databases">
        <title>Genomic Encyclopedia of Type Strains, Phase IV (KMG-IV): sequencing the most valuable type-strain genomes for metagenomic binning, comparative biology and taxonomic classification.</title>
        <authorList>
            <person name="Goeker M."/>
        </authorList>
    </citation>
    <scope>NUCLEOTIDE SEQUENCE [LARGE SCALE GENOMIC DNA]</scope>
    <source>
        <strain evidence="6 7">DSM 16500</strain>
    </source>
</reference>
<dbReference type="RefSeq" id="WP_114834653.1">
    <property type="nucleotide sequence ID" value="NZ_LR699115.1"/>
</dbReference>
<accession>A0A370GL29</accession>
<keyword evidence="4 6" id="KW-0067">ATP-binding</keyword>
<comment type="caution">
    <text evidence="6">The sequence shown here is derived from an EMBL/GenBank/DDBJ whole genome shotgun (WGS) entry which is preliminary data.</text>
</comment>
<evidence type="ECO:0000256" key="1">
    <source>
        <dbReference type="ARBA" id="ARBA00005417"/>
    </source>
</evidence>
<dbReference type="PANTHER" id="PTHR42734">
    <property type="entry name" value="METAL TRANSPORT SYSTEM ATP-BINDING PROTEIN TM_0124-RELATED"/>
    <property type="match status" value="1"/>
</dbReference>
<dbReference type="InterPro" id="IPR017871">
    <property type="entry name" value="ABC_transporter-like_CS"/>
</dbReference>
<gene>
    <name evidence="6" type="ORF">C8D86_11464</name>
</gene>
<dbReference type="AlphaFoldDB" id="A0A370GL29"/>
<dbReference type="OrthoDB" id="9780942at2"/>
<keyword evidence="2" id="KW-0813">Transport</keyword>
<keyword evidence="3" id="KW-0547">Nucleotide-binding</keyword>
<organism evidence="6 7">
    <name type="scientific">Aquicella lusitana</name>
    <dbReference type="NCBI Taxonomy" id="254246"/>
    <lineage>
        <taxon>Bacteria</taxon>
        <taxon>Pseudomonadati</taxon>
        <taxon>Pseudomonadota</taxon>
        <taxon>Gammaproteobacteria</taxon>
        <taxon>Legionellales</taxon>
        <taxon>Coxiellaceae</taxon>
        <taxon>Aquicella</taxon>
    </lineage>
</organism>
<dbReference type="Proteomes" id="UP000254720">
    <property type="component" value="Unassembled WGS sequence"/>
</dbReference>
<dbReference type="InterPro" id="IPR050153">
    <property type="entry name" value="Metal_Ion_Import_ABC"/>
</dbReference>
<dbReference type="PROSITE" id="PS50893">
    <property type="entry name" value="ABC_TRANSPORTER_2"/>
    <property type="match status" value="1"/>
</dbReference>
<evidence type="ECO:0000256" key="3">
    <source>
        <dbReference type="ARBA" id="ARBA00022741"/>
    </source>
</evidence>
<dbReference type="Pfam" id="PF00005">
    <property type="entry name" value="ABC_tran"/>
    <property type="match status" value="1"/>
</dbReference>
<proteinExistence type="inferred from homology"/>
<evidence type="ECO:0000256" key="4">
    <source>
        <dbReference type="ARBA" id="ARBA00022840"/>
    </source>
</evidence>
<dbReference type="Gene3D" id="3.40.50.300">
    <property type="entry name" value="P-loop containing nucleotide triphosphate hydrolases"/>
    <property type="match status" value="1"/>
</dbReference>
<dbReference type="PROSITE" id="PS00211">
    <property type="entry name" value="ABC_TRANSPORTER_1"/>
    <property type="match status" value="1"/>
</dbReference>